<accession>A0A7U9KNE8</accession>
<dbReference type="RefSeq" id="WP_125042875.1">
    <property type="nucleotide sequence ID" value="NZ_BHZC01000001.1"/>
</dbReference>
<evidence type="ECO:0000313" key="1">
    <source>
        <dbReference type="EMBL" id="GCD32396.1"/>
    </source>
</evidence>
<sequence length="75" mass="8375">MRFTCHSFGLSDLPRRGLSGAGSNRRHFLPMSRRLGVDAPGRLREAARCIESWLRKALRRLAADCGLTSVEYTVA</sequence>
<evidence type="ECO:0000313" key="2">
    <source>
        <dbReference type="Proteomes" id="UP000287830"/>
    </source>
</evidence>
<reference evidence="1 2" key="1">
    <citation type="submission" date="2018-11" db="EMBL/GenBank/DDBJ databases">
        <title>Whole genome sequence of Streptomyces chrestomyceticus NBRC 13444(T).</title>
        <authorList>
            <person name="Komaki H."/>
            <person name="Tamura T."/>
        </authorList>
    </citation>
    <scope>NUCLEOTIDE SEQUENCE [LARGE SCALE GENOMIC DNA]</scope>
    <source>
        <strain evidence="1 2">NBRC 13444</strain>
    </source>
</reference>
<protein>
    <submittedName>
        <fullName evidence="1">Uncharacterized protein</fullName>
    </submittedName>
</protein>
<organism evidence="1 2">
    <name type="scientific">Streptomyces chrestomyceticus JCM 4735</name>
    <dbReference type="NCBI Taxonomy" id="1306181"/>
    <lineage>
        <taxon>Bacteria</taxon>
        <taxon>Bacillati</taxon>
        <taxon>Actinomycetota</taxon>
        <taxon>Actinomycetes</taxon>
        <taxon>Kitasatosporales</taxon>
        <taxon>Streptomycetaceae</taxon>
        <taxon>Streptomyces</taxon>
    </lineage>
</organism>
<proteinExistence type="predicted"/>
<dbReference type="GeneID" id="95619214"/>
<comment type="caution">
    <text evidence="1">The sequence shown here is derived from an EMBL/GenBank/DDBJ whole genome shotgun (WGS) entry which is preliminary data.</text>
</comment>
<dbReference type="Proteomes" id="UP000287830">
    <property type="component" value="Unassembled WGS sequence"/>
</dbReference>
<gene>
    <name evidence="1" type="ORF">OEIGOIKO_00109</name>
</gene>
<name>A0A7U9KNE8_9ACTN</name>
<dbReference type="EMBL" id="BHZC01000001">
    <property type="protein sequence ID" value="GCD32396.1"/>
    <property type="molecule type" value="Genomic_DNA"/>
</dbReference>
<dbReference type="AlphaFoldDB" id="A0A7U9KNE8"/>